<accession>A0ABQ9X049</accession>
<evidence type="ECO:0000313" key="1">
    <source>
        <dbReference type="EMBL" id="KAK2944938.1"/>
    </source>
</evidence>
<sequence length="103" mass="11497">MWKRLQTNLDIRILAFLSSRSSADSSPPQRVSSFFHFIVSSIMQISLSTIGPFQSNRMSEGVWSEGGNAMIELNEQTARKADEERGGCEWRDVGVDVQTASVE</sequence>
<gene>
    <name evidence="1" type="ORF">BLNAU_20114</name>
</gene>
<protein>
    <submittedName>
        <fullName evidence="1">Uncharacterized protein</fullName>
    </submittedName>
</protein>
<reference evidence="1 2" key="1">
    <citation type="journal article" date="2022" name="bioRxiv">
        <title>Genomics of Preaxostyla Flagellates Illuminates Evolutionary Transitions and the Path Towards Mitochondrial Loss.</title>
        <authorList>
            <person name="Novak L.V.F."/>
            <person name="Treitli S.C."/>
            <person name="Pyrih J."/>
            <person name="Halakuc P."/>
            <person name="Pipaliya S.V."/>
            <person name="Vacek V."/>
            <person name="Brzon O."/>
            <person name="Soukal P."/>
            <person name="Eme L."/>
            <person name="Dacks J.B."/>
            <person name="Karnkowska A."/>
            <person name="Elias M."/>
            <person name="Hampl V."/>
        </authorList>
    </citation>
    <scope>NUCLEOTIDE SEQUENCE [LARGE SCALE GENOMIC DNA]</scope>
    <source>
        <strain evidence="1">NAU3</strain>
        <tissue evidence="1">Gut</tissue>
    </source>
</reference>
<name>A0ABQ9X049_9EUKA</name>
<dbReference type="Proteomes" id="UP001281761">
    <property type="component" value="Unassembled WGS sequence"/>
</dbReference>
<organism evidence="1 2">
    <name type="scientific">Blattamonas nauphoetae</name>
    <dbReference type="NCBI Taxonomy" id="2049346"/>
    <lineage>
        <taxon>Eukaryota</taxon>
        <taxon>Metamonada</taxon>
        <taxon>Preaxostyla</taxon>
        <taxon>Oxymonadida</taxon>
        <taxon>Blattamonas</taxon>
    </lineage>
</organism>
<dbReference type="EMBL" id="JARBJD010000278">
    <property type="protein sequence ID" value="KAK2944938.1"/>
    <property type="molecule type" value="Genomic_DNA"/>
</dbReference>
<proteinExistence type="predicted"/>
<evidence type="ECO:0000313" key="2">
    <source>
        <dbReference type="Proteomes" id="UP001281761"/>
    </source>
</evidence>
<keyword evidence="2" id="KW-1185">Reference proteome</keyword>
<comment type="caution">
    <text evidence="1">The sequence shown here is derived from an EMBL/GenBank/DDBJ whole genome shotgun (WGS) entry which is preliminary data.</text>
</comment>